<gene>
    <name evidence="1" type="ORF">RJ639_045563</name>
</gene>
<accession>A0AA88WEQ9</accession>
<evidence type="ECO:0000313" key="2">
    <source>
        <dbReference type="Proteomes" id="UP001188597"/>
    </source>
</evidence>
<keyword evidence="2" id="KW-1185">Reference proteome</keyword>
<evidence type="ECO:0000313" key="1">
    <source>
        <dbReference type="EMBL" id="KAK3021185.1"/>
    </source>
</evidence>
<dbReference type="AlphaFoldDB" id="A0AA88WEQ9"/>
<name>A0AA88WEQ9_9ASTE</name>
<protein>
    <submittedName>
        <fullName evidence="1">Uncharacterized protein</fullName>
    </submittedName>
</protein>
<comment type="caution">
    <text evidence="1">The sequence shown here is derived from an EMBL/GenBank/DDBJ whole genome shotgun (WGS) entry which is preliminary data.</text>
</comment>
<reference evidence="1" key="1">
    <citation type="submission" date="2022-12" db="EMBL/GenBank/DDBJ databases">
        <title>Draft genome assemblies for two species of Escallonia (Escalloniales).</title>
        <authorList>
            <person name="Chanderbali A."/>
            <person name="Dervinis C."/>
            <person name="Anghel I."/>
            <person name="Soltis D."/>
            <person name="Soltis P."/>
            <person name="Zapata F."/>
        </authorList>
    </citation>
    <scope>NUCLEOTIDE SEQUENCE</scope>
    <source>
        <strain evidence="1">UCBG64.0493</strain>
        <tissue evidence="1">Leaf</tissue>
    </source>
</reference>
<sequence length="139" mass="15783">MATILVYYLASQQAKLLREWRWEMVRKGNRKELSESEKDVSCLTNLPGASEKLQVSDADLNRPDSFDAPLKGCIGVFHIARTTHFEETEETETKRTALEGMKCPSISSKKLLDTGFKYKYGLEGMYDGAIECCEIKCFL</sequence>
<organism evidence="1 2">
    <name type="scientific">Escallonia herrerae</name>
    <dbReference type="NCBI Taxonomy" id="1293975"/>
    <lineage>
        <taxon>Eukaryota</taxon>
        <taxon>Viridiplantae</taxon>
        <taxon>Streptophyta</taxon>
        <taxon>Embryophyta</taxon>
        <taxon>Tracheophyta</taxon>
        <taxon>Spermatophyta</taxon>
        <taxon>Magnoliopsida</taxon>
        <taxon>eudicotyledons</taxon>
        <taxon>Gunneridae</taxon>
        <taxon>Pentapetalae</taxon>
        <taxon>asterids</taxon>
        <taxon>campanulids</taxon>
        <taxon>Escalloniales</taxon>
        <taxon>Escalloniaceae</taxon>
        <taxon>Escallonia</taxon>
    </lineage>
</organism>
<dbReference type="EMBL" id="JAVXUP010000774">
    <property type="protein sequence ID" value="KAK3021185.1"/>
    <property type="molecule type" value="Genomic_DNA"/>
</dbReference>
<proteinExistence type="predicted"/>
<dbReference type="Gene3D" id="3.40.50.720">
    <property type="entry name" value="NAD(P)-binding Rossmann-like Domain"/>
    <property type="match status" value="1"/>
</dbReference>
<dbReference type="Proteomes" id="UP001188597">
    <property type="component" value="Unassembled WGS sequence"/>
</dbReference>